<feature type="compositionally biased region" description="Low complexity" evidence="1">
    <location>
        <begin position="157"/>
        <end position="170"/>
    </location>
</feature>
<feature type="compositionally biased region" description="Basic and acidic residues" evidence="1">
    <location>
        <begin position="1"/>
        <end position="12"/>
    </location>
</feature>
<organism evidence="3 4">
    <name type="scientific">Emiliania huxleyi (strain CCMP1516)</name>
    <dbReference type="NCBI Taxonomy" id="280463"/>
    <lineage>
        <taxon>Eukaryota</taxon>
        <taxon>Haptista</taxon>
        <taxon>Haptophyta</taxon>
        <taxon>Prymnesiophyceae</taxon>
        <taxon>Isochrysidales</taxon>
        <taxon>Noelaerhabdaceae</taxon>
        <taxon>Emiliania</taxon>
    </lineage>
</organism>
<feature type="compositionally biased region" description="Low complexity" evidence="1">
    <location>
        <begin position="566"/>
        <end position="581"/>
    </location>
</feature>
<keyword evidence="4" id="KW-1185">Reference proteome</keyword>
<evidence type="ECO:0000313" key="3">
    <source>
        <dbReference type="EnsemblProtists" id="EOD39953"/>
    </source>
</evidence>
<accession>A0A0D3KW18</accession>
<dbReference type="GeneID" id="17285222"/>
<dbReference type="EnsemblProtists" id="EOD39953">
    <property type="protein sequence ID" value="EOD39953"/>
    <property type="gene ID" value="EMIHUDRAFT_223149"/>
</dbReference>
<feature type="region of interest" description="Disordered" evidence="1">
    <location>
        <begin position="131"/>
        <end position="170"/>
    </location>
</feature>
<reference evidence="3" key="2">
    <citation type="submission" date="2024-10" db="UniProtKB">
        <authorList>
            <consortium name="EnsemblProtists"/>
        </authorList>
    </citation>
    <scope>IDENTIFICATION</scope>
</reference>
<dbReference type="PaxDb" id="2903-EOD39953"/>
<sequence>MNKSRASHDLDQPRGLVKKKNDDPEGQKPRWHKRRFLLFGEPQIGKTAALVHCIAALGARARQRDVDILLSDDDNDDSDEGCDGAASTSGGYPDVDALKKVHFQHDKASPANGDYGDPACDAVWEHYQNGGRGDELDPALKVPSEGNRGIKENPGKQSAGAAQATQQPATARMSLVPYLDGRKGKGPPALERPAPVQISFQSGESGWLYISAAQAACWKHLDGMVRLQIPDDDFCQLPIFMLSYKAGRAAQLCLDKQFVGRSYVQVVCIYPASVIGQATFDQYLTHPDFADISFFLHPEVDFDEQLRLRAPRSAASSSEAGGDYFSSVGHSRYSAHRFAAAVCSGTRHRFYVMHDDNVAGWKRFNLRGGTSVSASLSTVLRYFETGLGLLGDDPQPGMRDIAMFGFHSWQGATRDSPASLQRRSPFLRKHVMKVLIINLDLLESFNFKRQMHAMEDLDFNLFISGKTRRSGGGSEYVSPNAAATTNIICKCSEFAYLRSFGGGGVPKPTAAPKSVTLVPWADLSDEQKKLLTGSLECESWTDEFDAQKQQWRTHGVSRSRLEQLGADAPAAAASHPTASGTRATGPALAPASGDSKADSSSDESDNLPLTKRARR</sequence>
<dbReference type="InterPro" id="IPR049100">
    <property type="entry name" value="TAGT"/>
</dbReference>
<feature type="region of interest" description="Disordered" evidence="1">
    <location>
        <begin position="566"/>
        <end position="615"/>
    </location>
</feature>
<reference evidence="4" key="1">
    <citation type="journal article" date="2013" name="Nature">
        <title>Pan genome of the phytoplankton Emiliania underpins its global distribution.</title>
        <authorList>
            <person name="Read B.A."/>
            <person name="Kegel J."/>
            <person name="Klute M.J."/>
            <person name="Kuo A."/>
            <person name="Lefebvre S.C."/>
            <person name="Maumus F."/>
            <person name="Mayer C."/>
            <person name="Miller J."/>
            <person name="Monier A."/>
            <person name="Salamov A."/>
            <person name="Young J."/>
            <person name="Aguilar M."/>
            <person name="Claverie J.M."/>
            <person name="Frickenhaus S."/>
            <person name="Gonzalez K."/>
            <person name="Herman E.K."/>
            <person name="Lin Y.C."/>
            <person name="Napier J."/>
            <person name="Ogata H."/>
            <person name="Sarno A.F."/>
            <person name="Shmutz J."/>
            <person name="Schroeder D."/>
            <person name="de Vargas C."/>
            <person name="Verret F."/>
            <person name="von Dassow P."/>
            <person name="Valentin K."/>
            <person name="Van de Peer Y."/>
            <person name="Wheeler G."/>
            <person name="Dacks J.B."/>
            <person name="Delwiche C.F."/>
            <person name="Dyhrman S.T."/>
            <person name="Glockner G."/>
            <person name="John U."/>
            <person name="Richards T."/>
            <person name="Worden A.Z."/>
            <person name="Zhang X."/>
            <person name="Grigoriev I.V."/>
            <person name="Allen A.E."/>
            <person name="Bidle K."/>
            <person name="Borodovsky M."/>
            <person name="Bowler C."/>
            <person name="Brownlee C."/>
            <person name="Cock J.M."/>
            <person name="Elias M."/>
            <person name="Gladyshev V.N."/>
            <person name="Groth M."/>
            <person name="Guda C."/>
            <person name="Hadaegh A."/>
            <person name="Iglesias-Rodriguez M.D."/>
            <person name="Jenkins J."/>
            <person name="Jones B.M."/>
            <person name="Lawson T."/>
            <person name="Leese F."/>
            <person name="Lindquist E."/>
            <person name="Lobanov A."/>
            <person name="Lomsadze A."/>
            <person name="Malik S.B."/>
            <person name="Marsh M.E."/>
            <person name="Mackinder L."/>
            <person name="Mock T."/>
            <person name="Mueller-Roeber B."/>
            <person name="Pagarete A."/>
            <person name="Parker M."/>
            <person name="Probert I."/>
            <person name="Quesneville H."/>
            <person name="Raines C."/>
            <person name="Rensing S.A."/>
            <person name="Riano-Pachon D.M."/>
            <person name="Richier S."/>
            <person name="Rokitta S."/>
            <person name="Shiraiwa Y."/>
            <person name="Soanes D.M."/>
            <person name="van der Giezen M."/>
            <person name="Wahlund T.M."/>
            <person name="Williams B."/>
            <person name="Wilson W."/>
            <person name="Wolfe G."/>
            <person name="Wurch L.L."/>
        </authorList>
    </citation>
    <scope>NUCLEOTIDE SEQUENCE</scope>
</reference>
<dbReference type="AlphaFoldDB" id="A0A0D3KW18"/>
<dbReference type="Proteomes" id="UP000013827">
    <property type="component" value="Unassembled WGS sequence"/>
</dbReference>
<dbReference type="Pfam" id="PF20691">
    <property type="entry name" value="TAGT"/>
    <property type="match status" value="1"/>
</dbReference>
<dbReference type="HOGENOM" id="CLU_444416_0_0_1"/>
<evidence type="ECO:0000259" key="2">
    <source>
        <dbReference type="Pfam" id="PF20691"/>
    </source>
</evidence>
<dbReference type="KEGG" id="ehx:EMIHUDRAFT_223149"/>
<dbReference type="RefSeq" id="XP_005792382.1">
    <property type="nucleotide sequence ID" value="XM_005792325.1"/>
</dbReference>
<proteinExistence type="predicted"/>
<protein>
    <recommendedName>
        <fullName evidence="2">TET-Associated Glycosyltransferase domain-containing protein</fullName>
    </recommendedName>
</protein>
<dbReference type="STRING" id="2903.R1DX11"/>
<feature type="compositionally biased region" description="Basic and acidic residues" evidence="1">
    <location>
        <begin position="19"/>
        <end position="28"/>
    </location>
</feature>
<dbReference type="PANTHER" id="PTHR15720">
    <property type="entry name" value="GREB1-RELATED"/>
    <property type="match status" value="1"/>
</dbReference>
<name>A0A0D3KW18_EMIH1</name>
<dbReference type="InterPro" id="IPR028422">
    <property type="entry name" value="GREB1"/>
</dbReference>
<feature type="region of interest" description="Disordered" evidence="1">
    <location>
        <begin position="1"/>
        <end position="31"/>
    </location>
</feature>
<feature type="domain" description="TET-Associated Glycosyltransferase" evidence="2">
    <location>
        <begin position="334"/>
        <end position="461"/>
    </location>
</feature>
<evidence type="ECO:0000313" key="4">
    <source>
        <dbReference type="Proteomes" id="UP000013827"/>
    </source>
</evidence>
<evidence type="ECO:0000256" key="1">
    <source>
        <dbReference type="SAM" id="MobiDB-lite"/>
    </source>
</evidence>
<dbReference type="PANTHER" id="PTHR15720:SF14">
    <property type="entry name" value="GREB1-LIKE PROTEIN"/>
    <property type="match status" value="1"/>
</dbReference>
<feature type="region of interest" description="Disordered" evidence="1">
    <location>
        <begin position="71"/>
        <end position="93"/>
    </location>
</feature>
<feature type="compositionally biased region" description="Acidic residues" evidence="1">
    <location>
        <begin position="71"/>
        <end position="82"/>
    </location>
</feature>